<dbReference type="SUPFAM" id="SSF53901">
    <property type="entry name" value="Thiolase-like"/>
    <property type="match status" value="1"/>
</dbReference>
<dbReference type="STRING" id="157652.A0A371GW14"/>
<proteinExistence type="predicted"/>
<dbReference type="AlphaFoldDB" id="A0A371GW14"/>
<dbReference type="InterPro" id="IPR001099">
    <property type="entry name" value="Chalcone/stilbene_synt_N"/>
</dbReference>
<accession>A0A371GW14</accession>
<feature type="non-terminal residue" evidence="2">
    <location>
        <position position="1"/>
    </location>
</feature>
<evidence type="ECO:0000259" key="1">
    <source>
        <dbReference type="Pfam" id="PF00195"/>
    </source>
</evidence>
<gene>
    <name evidence="2" type="primary">CHS1</name>
    <name evidence="2" type="ORF">CR513_22853</name>
</gene>
<reference evidence="2" key="1">
    <citation type="submission" date="2018-05" db="EMBL/GenBank/DDBJ databases">
        <title>Draft genome of Mucuna pruriens seed.</title>
        <authorList>
            <person name="Nnadi N.E."/>
            <person name="Vos R."/>
            <person name="Hasami M.H."/>
            <person name="Devisetty U.K."/>
            <person name="Aguiy J.C."/>
        </authorList>
    </citation>
    <scope>NUCLEOTIDE SEQUENCE [LARGE SCALE GENOMIC DNA]</scope>
    <source>
        <strain evidence="2">JCA_2017</strain>
    </source>
</reference>
<feature type="domain" description="Chalcone/stilbene synthase N-terminal" evidence="1">
    <location>
        <begin position="17"/>
        <end position="56"/>
    </location>
</feature>
<dbReference type="GO" id="GO:0016746">
    <property type="term" value="F:acyltransferase activity"/>
    <property type="evidence" value="ECO:0007669"/>
    <property type="project" value="InterPro"/>
</dbReference>
<evidence type="ECO:0000313" key="3">
    <source>
        <dbReference type="Proteomes" id="UP000257109"/>
    </source>
</evidence>
<evidence type="ECO:0000313" key="2">
    <source>
        <dbReference type="EMBL" id="RDX94731.1"/>
    </source>
</evidence>
<comment type="caution">
    <text evidence="2">The sequence shown here is derived from an EMBL/GenBank/DDBJ whole genome shotgun (WGS) entry which is preliminary data.</text>
</comment>
<dbReference type="InterPro" id="IPR016039">
    <property type="entry name" value="Thiolase-like"/>
</dbReference>
<keyword evidence="3" id="KW-1185">Reference proteome</keyword>
<sequence>METREVHYVDHSNMKFVNVLNNQGKEATIKAIKKWDQTKSKITHLIFCTTSSVNMSRTITNSPSSWAFAPMLM</sequence>
<dbReference type="Pfam" id="PF00195">
    <property type="entry name" value="Chal_sti_synt_N"/>
    <property type="match status" value="1"/>
</dbReference>
<dbReference type="EMBL" id="QJKJ01004299">
    <property type="protein sequence ID" value="RDX94731.1"/>
    <property type="molecule type" value="Genomic_DNA"/>
</dbReference>
<name>A0A371GW14_MUCPR</name>
<protein>
    <submittedName>
        <fullName evidence="2">Chalcone synthase 1</fullName>
    </submittedName>
</protein>
<organism evidence="2 3">
    <name type="scientific">Mucuna pruriens</name>
    <name type="common">Velvet bean</name>
    <name type="synonym">Dolichos pruriens</name>
    <dbReference type="NCBI Taxonomy" id="157652"/>
    <lineage>
        <taxon>Eukaryota</taxon>
        <taxon>Viridiplantae</taxon>
        <taxon>Streptophyta</taxon>
        <taxon>Embryophyta</taxon>
        <taxon>Tracheophyta</taxon>
        <taxon>Spermatophyta</taxon>
        <taxon>Magnoliopsida</taxon>
        <taxon>eudicotyledons</taxon>
        <taxon>Gunneridae</taxon>
        <taxon>Pentapetalae</taxon>
        <taxon>rosids</taxon>
        <taxon>fabids</taxon>
        <taxon>Fabales</taxon>
        <taxon>Fabaceae</taxon>
        <taxon>Papilionoideae</taxon>
        <taxon>50 kb inversion clade</taxon>
        <taxon>NPAAA clade</taxon>
        <taxon>indigoferoid/millettioid clade</taxon>
        <taxon>Phaseoleae</taxon>
        <taxon>Mucuna</taxon>
    </lineage>
</organism>
<dbReference type="Gene3D" id="3.40.47.10">
    <property type="match status" value="1"/>
</dbReference>
<dbReference type="Proteomes" id="UP000257109">
    <property type="component" value="Unassembled WGS sequence"/>
</dbReference>